<dbReference type="InterPro" id="IPR000064">
    <property type="entry name" value="NLP_P60_dom"/>
</dbReference>
<proteinExistence type="inferred from homology"/>
<keyword evidence="4" id="KW-0788">Thiol protease</keyword>
<dbReference type="EMBL" id="JBHTCP010000050">
    <property type="protein sequence ID" value="MFC7373161.1"/>
    <property type="molecule type" value="Genomic_DNA"/>
</dbReference>
<keyword evidence="5" id="KW-0732">Signal</keyword>
<evidence type="ECO:0000256" key="4">
    <source>
        <dbReference type="ARBA" id="ARBA00022807"/>
    </source>
</evidence>
<feature type="chain" id="PRO_5045063820" evidence="5">
    <location>
        <begin position="27"/>
        <end position="336"/>
    </location>
</feature>
<name>A0ABW2NRS0_9BACL</name>
<gene>
    <name evidence="7" type="ORF">ACFQPF_16085</name>
</gene>
<evidence type="ECO:0000256" key="2">
    <source>
        <dbReference type="ARBA" id="ARBA00022670"/>
    </source>
</evidence>
<evidence type="ECO:0000256" key="3">
    <source>
        <dbReference type="ARBA" id="ARBA00022801"/>
    </source>
</evidence>
<dbReference type="PROSITE" id="PS51935">
    <property type="entry name" value="NLPC_P60"/>
    <property type="match status" value="1"/>
</dbReference>
<evidence type="ECO:0000313" key="7">
    <source>
        <dbReference type="EMBL" id="MFC7373161.1"/>
    </source>
</evidence>
<keyword evidence="3" id="KW-0378">Hydrolase</keyword>
<dbReference type="Pfam" id="PF18348">
    <property type="entry name" value="SH3_16"/>
    <property type="match status" value="1"/>
</dbReference>
<dbReference type="InterPro" id="IPR057812">
    <property type="entry name" value="SH3_YKFC_2nd"/>
</dbReference>
<evidence type="ECO:0000259" key="6">
    <source>
        <dbReference type="PROSITE" id="PS51935"/>
    </source>
</evidence>
<dbReference type="PANTHER" id="PTHR47053:SF3">
    <property type="entry name" value="GAMMA-D-GLUTAMYL-L-LYSINE DIPEPTIDYL-PEPTIDASE"/>
    <property type="match status" value="1"/>
</dbReference>
<dbReference type="PANTHER" id="PTHR47053">
    <property type="entry name" value="MUREIN DD-ENDOPEPTIDASE MEPH-RELATED"/>
    <property type="match status" value="1"/>
</dbReference>
<dbReference type="SUPFAM" id="SSF54001">
    <property type="entry name" value="Cysteine proteinases"/>
    <property type="match status" value="1"/>
</dbReference>
<dbReference type="InterPro" id="IPR041382">
    <property type="entry name" value="SH3_16"/>
</dbReference>
<reference evidence="8" key="1">
    <citation type="journal article" date="2019" name="Int. J. Syst. Evol. Microbiol.">
        <title>The Global Catalogue of Microorganisms (GCM) 10K type strain sequencing project: providing services to taxonomists for standard genome sequencing and annotation.</title>
        <authorList>
            <consortium name="The Broad Institute Genomics Platform"/>
            <consortium name="The Broad Institute Genome Sequencing Center for Infectious Disease"/>
            <person name="Wu L."/>
            <person name="Ma J."/>
        </authorList>
    </citation>
    <scope>NUCLEOTIDE SEQUENCE [LARGE SCALE GENOMIC DNA]</scope>
    <source>
        <strain evidence="8">NBRC 106396</strain>
    </source>
</reference>
<organism evidence="7 8">
    <name type="scientific">Fictibacillus iocasae</name>
    <dbReference type="NCBI Taxonomy" id="2715437"/>
    <lineage>
        <taxon>Bacteria</taxon>
        <taxon>Bacillati</taxon>
        <taxon>Bacillota</taxon>
        <taxon>Bacilli</taxon>
        <taxon>Bacillales</taxon>
        <taxon>Fictibacillaceae</taxon>
        <taxon>Fictibacillus</taxon>
    </lineage>
</organism>
<feature type="domain" description="NlpC/P60" evidence="6">
    <location>
        <begin position="209"/>
        <end position="333"/>
    </location>
</feature>
<dbReference type="Gene3D" id="3.90.1720.10">
    <property type="entry name" value="endopeptidase domain like (from Nostoc punctiforme)"/>
    <property type="match status" value="1"/>
</dbReference>
<evidence type="ECO:0000313" key="8">
    <source>
        <dbReference type="Proteomes" id="UP001596549"/>
    </source>
</evidence>
<comment type="caution">
    <text evidence="7">The sequence shown here is derived from an EMBL/GenBank/DDBJ whole genome shotgun (WGS) entry which is preliminary data.</text>
</comment>
<evidence type="ECO:0000256" key="1">
    <source>
        <dbReference type="ARBA" id="ARBA00007074"/>
    </source>
</evidence>
<feature type="signal peptide" evidence="5">
    <location>
        <begin position="1"/>
        <end position="26"/>
    </location>
</feature>
<dbReference type="RefSeq" id="WP_379750808.1">
    <property type="nucleotide sequence ID" value="NZ_JBHTCP010000050.1"/>
</dbReference>
<keyword evidence="8" id="KW-1185">Reference proteome</keyword>
<comment type="similarity">
    <text evidence="1">Belongs to the peptidase C40 family.</text>
</comment>
<dbReference type="InterPro" id="IPR051202">
    <property type="entry name" value="Peptidase_C40"/>
</dbReference>
<accession>A0ABW2NRS0</accession>
<keyword evidence="2" id="KW-0645">Protease</keyword>
<sequence length="336" mass="36785">MNTFSKRMAGTALFAGTLLLASQASASELNKEAYVDVAAATLWSNPGAARTGIDDHSVSNPVNLWSWTKSMSYDEKLWLVGELETQALLGQKVDVLEEQGDWVKVAVIGQPTPRLAAGYPGWMPKSQLTIHDRFSSHVNKPFAIVTKPTAWLYDEKAFIKKHEEISYNTRLPVVAELKDAFAVITPDGKTKWLSKEDGTLYKSEADMPPATGEQLAAEAKKFLGLPYLWAGTAGFGFDCSGFTYTIHKAAGITIPRDSGPQSREGTPIAREDLQPGDLLFFAYNQGKGRVHHVGMYIGNNQMIHSPNTASSVRIDSLDNPAYAVEYAGAKRYVEGH</sequence>
<dbReference type="Gene3D" id="2.30.30.40">
    <property type="entry name" value="SH3 Domains"/>
    <property type="match status" value="2"/>
</dbReference>
<dbReference type="Proteomes" id="UP001596549">
    <property type="component" value="Unassembled WGS sequence"/>
</dbReference>
<dbReference type="Pfam" id="PF23795">
    <property type="entry name" value="SH3_YKFC_2nd"/>
    <property type="match status" value="1"/>
</dbReference>
<evidence type="ECO:0000256" key="5">
    <source>
        <dbReference type="SAM" id="SignalP"/>
    </source>
</evidence>
<dbReference type="Pfam" id="PF00877">
    <property type="entry name" value="NLPC_P60"/>
    <property type="match status" value="1"/>
</dbReference>
<dbReference type="InterPro" id="IPR038765">
    <property type="entry name" value="Papain-like_cys_pep_sf"/>
</dbReference>
<protein>
    <submittedName>
        <fullName evidence="7">NlpC/P60 family protein</fullName>
    </submittedName>
</protein>